<dbReference type="PANTHER" id="PTHR37984:SF5">
    <property type="entry name" value="PROTEIN NYNRIN-LIKE"/>
    <property type="match status" value="1"/>
</dbReference>
<dbReference type="CDD" id="cd01647">
    <property type="entry name" value="RT_LTR"/>
    <property type="match status" value="1"/>
</dbReference>
<reference evidence="11" key="1">
    <citation type="journal article" date="2019" name="Database">
        <title>The radish genome database (RadishGD): an integrated information resource for radish genomics.</title>
        <authorList>
            <person name="Yu H.J."/>
            <person name="Baek S."/>
            <person name="Lee Y.J."/>
            <person name="Cho A."/>
            <person name="Mun J.H."/>
        </authorList>
    </citation>
    <scope>NUCLEOTIDE SEQUENCE [LARGE SCALE GENOMIC DNA]</scope>
    <source>
        <strain evidence="11">cv. WK10039</strain>
    </source>
</reference>
<dbReference type="GO" id="GO:0016787">
    <property type="term" value="F:hydrolase activity"/>
    <property type="evidence" value="ECO:0007669"/>
    <property type="project" value="UniProtKB-KW"/>
</dbReference>
<dbReference type="InterPro" id="IPR043128">
    <property type="entry name" value="Rev_trsase/Diguanyl_cyclase"/>
</dbReference>
<evidence type="ECO:0000256" key="2">
    <source>
        <dbReference type="ARBA" id="ARBA00022679"/>
    </source>
</evidence>
<evidence type="ECO:0000313" key="12">
    <source>
        <dbReference type="RefSeq" id="XP_056844359.1"/>
    </source>
</evidence>
<dbReference type="SUPFAM" id="SSF56672">
    <property type="entry name" value="DNA/RNA polymerases"/>
    <property type="match status" value="1"/>
</dbReference>
<feature type="region of interest" description="Disordered" evidence="9">
    <location>
        <begin position="341"/>
        <end position="449"/>
    </location>
</feature>
<feature type="compositionally biased region" description="Polar residues" evidence="9">
    <location>
        <begin position="903"/>
        <end position="916"/>
    </location>
</feature>
<evidence type="ECO:0000259" key="10">
    <source>
        <dbReference type="PROSITE" id="PS50994"/>
    </source>
</evidence>
<dbReference type="Pfam" id="PF00665">
    <property type="entry name" value="rve"/>
    <property type="match status" value="1"/>
</dbReference>
<proteinExistence type="predicted"/>
<evidence type="ECO:0000256" key="1">
    <source>
        <dbReference type="ARBA" id="ARBA00012493"/>
    </source>
</evidence>
<feature type="domain" description="Integrase catalytic" evidence="10">
    <location>
        <begin position="1612"/>
        <end position="1779"/>
    </location>
</feature>
<dbReference type="PROSITE" id="PS50994">
    <property type="entry name" value="INTEGRASE"/>
    <property type="match status" value="1"/>
</dbReference>
<organism evidence="11 12">
    <name type="scientific">Raphanus sativus</name>
    <name type="common">Radish</name>
    <name type="synonym">Raphanus raphanistrum var. sativus</name>
    <dbReference type="NCBI Taxonomy" id="3726"/>
    <lineage>
        <taxon>Eukaryota</taxon>
        <taxon>Viridiplantae</taxon>
        <taxon>Streptophyta</taxon>
        <taxon>Embryophyta</taxon>
        <taxon>Tracheophyta</taxon>
        <taxon>Spermatophyta</taxon>
        <taxon>Magnoliopsida</taxon>
        <taxon>eudicotyledons</taxon>
        <taxon>Gunneridae</taxon>
        <taxon>Pentapetalae</taxon>
        <taxon>rosids</taxon>
        <taxon>malvids</taxon>
        <taxon>Brassicales</taxon>
        <taxon>Brassicaceae</taxon>
        <taxon>Brassiceae</taxon>
        <taxon>Raphanus</taxon>
    </lineage>
</organism>
<name>A0A9W3BYN9_RAPSA</name>
<dbReference type="InterPro" id="IPR012337">
    <property type="entry name" value="RNaseH-like_sf"/>
</dbReference>
<feature type="compositionally biased region" description="Polar residues" evidence="9">
    <location>
        <begin position="399"/>
        <end position="408"/>
    </location>
</feature>
<keyword evidence="7" id="KW-0695">RNA-directed DNA polymerase</keyword>
<dbReference type="CDD" id="cd09274">
    <property type="entry name" value="RNase_HI_RT_Ty3"/>
    <property type="match status" value="1"/>
</dbReference>
<feature type="coiled-coil region" evidence="8">
    <location>
        <begin position="51"/>
        <end position="87"/>
    </location>
</feature>
<dbReference type="FunFam" id="3.10.20.370:FF:000001">
    <property type="entry name" value="Retrovirus-related Pol polyprotein from transposon 17.6-like protein"/>
    <property type="match status" value="1"/>
</dbReference>
<reference evidence="12" key="2">
    <citation type="submission" date="2025-08" db="UniProtKB">
        <authorList>
            <consortium name="RefSeq"/>
        </authorList>
    </citation>
    <scope>IDENTIFICATION</scope>
    <source>
        <tissue evidence="12">Leaf</tissue>
    </source>
</reference>
<evidence type="ECO:0000256" key="4">
    <source>
        <dbReference type="ARBA" id="ARBA00022722"/>
    </source>
</evidence>
<dbReference type="SUPFAM" id="SSF53098">
    <property type="entry name" value="Ribonuclease H-like"/>
    <property type="match status" value="1"/>
</dbReference>
<dbReference type="Pfam" id="PF17921">
    <property type="entry name" value="Integrase_H2C2"/>
    <property type="match status" value="1"/>
</dbReference>
<dbReference type="Gene3D" id="3.10.10.10">
    <property type="entry name" value="HIV Type 1 Reverse Transcriptase, subunit A, domain 1"/>
    <property type="match status" value="1"/>
</dbReference>
<feature type="region of interest" description="Disordered" evidence="9">
    <location>
        <begin position="902"/>
        <end position="925"/>
    </location>
</feature>
<dbReference type="EC" id="2.7.7.49" evidence="1"/>
<dbReference type="InterPro" id="IPR021109">
    <property type="entry name" value="Peptidase_aspartic_dom_sf"/>
</dbReference>
<dbReference type="KEGG" id="rsz:108805918"/>
<dbReference type="InterPro" id="IPR041373">
    <property type="entry name" value="RT_RNaseH"/>
</dbReference>
<dbReference type="InterPro" id="IPR001584">
    <property type="entry name" value="Integrase_cat-core"/>
</dbReference>
<keyword evidence="5" id="KW-0255">Endonuclease</keyword>
<dbReference type="GO" id="GO:0003676">
    <property type="term" value="F:nucleic acid binding"/>
    <property type="evidence" value="ECO:0007669"/>
    <property type="project" value="InterPro"/>
</dbReference>
<feature type="region of interest" description="Disordered" evidence="9">
    <location>
        <begin position="513"/>
        <end position="595"/>
    </location>
</feature>
<keyword evidence="6" id="KW-0378">Hydrolase</keyword>
<accession>A0A9W3BYN9</accession>
<dbReference type="CDD" id="cd00303">
    <property type="entry name" value="retropepsin_like"/>
    <property type="match status" value="1"/>
</dbReference>
<dbReference type="GO" id="GO:0015074">
    <property type="term" value="P:DNA integration"/>
    <property type="evidence" value="ECO:0007669"/>
    <property type="project" value="InterPro"/>
</dbReference>
<dbReference type="Gene3D" id="3.30.70.270">
    <property type="match status" value="2"/>
</dbReference>
<evidence type="ECO:0000313" key="11">
    <source>
        <dbReference type="Proteomes" id="UP000504610"/>
    </source>
</evidence>
<keyword evidence="8" id="KW-0175">Coiled coil</keyword>
<evidence type="ECO:0000256" key="6">
    <source>
        <dbReference type="ARBA" id="ARBA00022801"/>
    </source>
</evidence>
<keyword evidence="2" id="KW-0808">Transferase</keyword>
<dbReference type="FunFam" id="3.30.70.270:FF:000020">
    <property type="entry name" value="Transposon Tf2-6 polyprotein-like Protein"/>
    <property type="match status" value="1"/>
</dbReference>
<dbReference type="InterPro" id="IPR005162">
    <property type="entry name" value="Retrotrans_gag_dom"/>
</dbReference>
<protein>
    <recommendedName>
        <fullName evidence="1">RNA-directed DNA polymerase</fullName>
        <ecNumber evidence="1">2.7.7.49</ecNumber>
    </recommendedName>
</protein>
<dbReference type="Gene3D" id="2.40.70.10">
    <property type="entry name" value="Acid Proteases"/>
    <property type="match status" value="1"/>
</dbReference>
<dbReference type="Proteomes" id="UP000504610">
    <property type="component" value="Chromosome 6"/>
</dbReference>
<dbReference type="InterPro" id="IPR041588">
    <property type="entry name" value="Integrase_H2C2"/>
</dbReference>
<dbReference type="Gene3D" id="3.30.420.10">
    <property type="entry name" value="Ribonuclease H-like superfamily/Ribonuclease H"/>
    <property type="match status" value="1"/>
</dbReference>
<dbReference type="InterPro" id="IPR036397">
    <property type="entry name" value="RNaseH_sf"/>
</dbReference>
<evidence type="ECO:0000256" key="5">
    <source>
        <dbReference type="ARBA" id="ARBA00022759"/>
    </source>
</evidence>
<dbReference type="InterPro" id="IPR000477">
    <property type="entry name" value="RT_dom"/>
</dbReference>
<dbReference type="Gene3D" id="1.10.340.70">
    <property type="match status" value="1"/>
</dbReference>
<evidence type="ECO:0000256" key="3">
    <source>
        <dbReference type="ARBA" id="ARBA00022695"/>
    </source>
</evidence>
<feature type="compositionally biased region" description="Polar residues" evidence="9">
    <location>
        <begin position="513"/>
        <end position="522"/>
    </location>
</feature>
<evidence type="ECO:0000256" key="8">
    <source>
        <dbReference type="SAM" id="Coils"/>
    </source>
</evidence>
<dbReference type="GO" id="GO:0004519">
    <property type="term" value="F:endonuclease activity"/>
    <property type="evidence" value="ECO:0007669"/>
    <property type="project" value="UniProtKB-KW"/>
</dbReference>
<dbReference type="OrthoDB" id="1096045at2759"/>
<keyword evidence="3" id="KW-0548">Nucleotidyltransferase</keyword>
<dbReference type="InterPro" id="IPR043502">
    <property type="entry name" value="DNA/RNA_pol_sf"/>
</dbReference>
<evidence type="ECO:0000256" key="7">
    <source>
        <dbReference type="ARBA" id="ARBA00022918"/>
    </source>
</evidence>
<dbReference type="RefSeq" id="XP_056844359.1">
    <property type="nucleotide sequence ID" value="XM_056988379.1"/>
</dbReference>
<dbReference type="InterPro" id="IPR050951">
    <property type="entry name" value="Retrovirus_Pol_polyprotein"/>
</dbReference>
<keyword evidence="11" id="KW-1185">Reference proteome</keyword>
<feature type="compositionally biased region" description="Basic and acidic residues" evidence="9">
    <location>
        <begin position="546"/>
        <end position="566"/>
    </location>
</feature>
<keyword evidence="4" id="KW-0540">Nuclease</keyword>
<dbReference type="PANTHER" id="PTHR37984">
    <property type="entry name" value="PROTEIN CBG26694"/>
    <property type="match status" value="1"/>
</dbReference>
<gene>
    <name evidence="12" type="primary">LOC108805918</name>
</gene>
<sequence>MTSRHTRSNAQGPLHQLTNEELARLERQNRQQPRSTNTNMGDHQDDLTAAFALMQQQMQQMQQTIQAQQAAAEQAALNAANQQNQQEEVVQIGQRNLLRNLPATRSAITPPPCTRQDFEIKPALISLVQRKIFNGLPAEIPMDHIEHFEKMCGFTKANGVPPDYIKCTLFPFSLDGKAACWLDSLSTGSLTTWEQVREAFLSHFYTKSKTAALRQKIVTFKQLVDEPFCDAWERFNVYRRECPHHGFEEDYLLGVFYDGVGWEYRNALNSASKGDFMTQSTQGAFELIENMASSSADNNRETDRTQKVKSIDNSKIDELSAKVDQLIKSNQNQVFIMEESPQDKATAEGTSEADQSAEDQHEVSYVNGQGWQFKNYHPNPNVRNNPHLFNAPKPDDKAQGNQGQNSGYQRPYGNQGRTFVLNPDQNAQFHSQKQPVNQQAAQPAQTAPHDDMKSLANMMSQLLQGQQIQGKALNQVTNDINTRMNHMFNDLSVKYDNVSSHMRQMDIQIAQTAESVKRQQGTLPGKTDKNPKEWNAVGLRSGKQLPDLDPRRFTSAEKGKHKESDQPPKVVPTDEGEAEQPTETVPTEAERPAGVVPPIAAPSPARQYVPKVPYPVPAKATRKDKEEMKCRKMLEDLTVKLPLMSAIQMIPSMRSFVKGLISGKISDDSEFMIVSKECSAVLQNRRIKKLGDPGNFFLPVQIGRTVFSCSLVDLGSSINLMPYTVAKRLGYTDFKPTRMSLVFADRSVKSQVGILEDLQVLVGNTLVPADFVVLEVEEDSNDPLILGRPFLCTVGAIIDVRQGKIDLHLGDIVMKFEMEQMLKKPMLDGQTFTVQEDGDPLEPHEGMIEEILTKDPLELALVRAEAEQSLESVDANAYAKFLDSASSIERMVANLSLGEDSESSISAGTTAPQNPSVPAAQTDDSWSELKAPKVELKPLPKGLRYAFFGSNSTYPVIVNADLNNAETALLLCELRKYRKALGYSLADIPGISPDLCMHRIHLEDESMTFVEHQRRLNPNLKDVVKKEIMKLLEAGVIYAISDSKWVSPVHVVPKKGGITVITNEKNELIPTRTVAGHRMCIDFRKLNTATRKDHFPLPFIDQMLERLANHPYYCFLDGYSGFFQIPIHPADQEKTTFTCPYGTYAYRRMPFGLCNAPATFQRCMMSIFTDLIKDIMEVFMDDFSVYGSSFHVCLSNLCRVLKRCEEKHLVLNWEKCHFMVRDGIVLGHKISEKGIEVDKAKIEVMMSLQPPTSVKGIRSFLGHAGFYRRFIQDFSKIARPLTRLLCKEAQFAFDSDCLAAFHTIKGALVSAPVVQPPDWDLPFEIMTDASDFAVGAVLGQRKDKKLHVIYYASRTLDEAQCRYATTEKELLAIVFAFEKFRSYLVGSKVIVHTDHAALKYLLTKKDAKPRLLRWILLLQEFDLEIRDKKGVDNGVADHLSRMKVSDETVLDEEQPMEYVNAIGLRNMEQSSPVIKDCSRVEGAFVAVIQKEYPNLPWFVEIVNFLAAEKEPLRFTGNEKRKFLREARHYFWDEPYLYRQGKDGIFRRCVPEADIPGILHHCHGSSYAGHFATFKTVSKILQAGFWWPTMFRDAHAFISRCNSCQRMGSISKRNEMPQNYILEVEVFDCWGIDFMGPFPVSHKNEYILVAVDYVSKWVEAIASPTNDARVVTKMFTSIIFPRFGVPRVVISDGGTHFISKLFQGLLSKNGVKHKVATAYHPQTSGQVEVSNREIKNILQKTVNTTCKGWSLELDDALWAYRTAYKTPLGTTPYHLVYGKACHLPVELEYKAAWAVKILNFDIKPAKEKRTIQIHESEEIKHLAYESSKIYKEKTKAFHDKRIISRSFAPNDQVLLFNSRVKLFPGKLKSRGSGPFTIKEVRPYGAVVLLDTIGGEFVVNGQRLKPYLADTTIAEGVEIPLSDPPQA</sequence>
<evidence type="ECO:0000256" key="9">
    <source>
        <dbReference type="SAM" id="MobiDB-lite"/>
    </source>
</evidence>
<dbReference type="Pfam" id="PF03732">
    <property type="entry name" value="Retrotrans_gag"/>
    <property type="match status" value="1"/>
</dbReference>
<dbReference type="GeneID" id="108805918"/>
<dbReference type="Pfam" id="PF00078">
    <property type="entry name" value="RVT_1"/>
    <property type="match status" value="1"/>
</dbReference>
<dbReference type="Pfam" id="PF17917">
    <property type="entry name" value="RT_RNaseH"/>
    <property type="match status" value="1"/>
</dbReference>
<feature type="compositionally biased region" description="Low complexity" evidence="9">
    <location>
        <begin position="432"/>
        <end position="447"/>
    </location>
</feature>
<dbReference type="GO" id="GO:0003964">
    <property type="term" value="F:RNA-directed DNA polymerase activity"/>
    <property type="evidence" value="ECO:0007669"/>
    <property type="project" value="UniProtKB-KW"/>
</dbReference>